<keyword evidence="1" id="KW-0732">Signal</keyword>
<comment type="caution">
    <text evidence="2">The sequence shown here is derived from an EMBL/GenBank/DDBJ whole genome shotgun (WGS) entry which is preliminary data.</text>
</comment>
<feature type="chain" id="PRO_5041978429" evidence="1">
    <location>
        <begin position="20"/>
        <end position="267"/>
    </location>
</feature>
<accession>A0AAE0R281</accession>
<evidence type="ECO:0000256" key="1">
    <source>
        <dbReference type="SAM" id="SignalP"/>
    </source>
</evidence>
<feature type="non-terminal residue" evidence="2">
    <location>
        <position position="267"/>
    </location>
</feature>
<organism evidence="2 3">
    <name type="scientific">Hemibagrus guttatus</name>
    <dbReference type="NCBI Taxonomy" id="175788"/>
    <lineage>
        <taxon>Eukaryota</taxon>
        <taxon>Metazoa</taxon>
        <taxon>Chordata</taxon>
        <taxon>Craniata</taxon>
        <taxon>Vertebrata</taxon>
        <taxon>Euteleostomi</taxon>
        <taxon>Actinopterygii</taxon>
        <taxon>Neopterygii</taxon>
        <taxon>Teleostei</taxon>
        <taxon>Ostariophysi</taxon>
        <taxon>Siluriformes</taxon>
        <taxon>Bagridae</taxon>
        <taxon>Hemibagrus</taxon>
    </lineage>
</organism>
<proteinExistence type="predicted"/>
<sequence length="267" mass="29691">DMTPVIVLALSSFLTGVRSRSLLGRMPESPEAGQCGQLTASWTDTEVTSLSGDWTHMYRLKVLPMSQDGSHHLVFPEQPLFRFIRRVYRCCQMGHRCGGVKGLQGRDTAGSTVEFVLSEDVWSAPILRAEVHLQISNPHQLNVQPLLPWLHKRHLPTRYSVWWKGGVLEVRVDLLFLFQALQPLRGNGGGYSVMGIHRVRGLHTLQTSEVRPTEAQGGDGRAEHPLQGPVDLGLALHCSTEELNTPLPCESHGVRLLHTPFITLSYG</sequence>
<evidence type="ECO:0000313" key="3">
    <source>
        <dbReference type="Proteomes" id="UP001274896"/>
    </source>
</evidence>
<dbReference type="EMBL" id="JAUCMX010000007">
    <property type="protein sequence ID" value="KAK3540472.1"/>
    <property type="molecule type" value="Genomic_DNA"/>
</dbReference>
<dbReference type="Proteomes" id="UP001274896">
    <property type="component" value="Unassembled WGS sequence"/>
</dbReference>
<dbReference type="AlphaFoldDB" id="A0AAE0R281"/>
<gene>
    <name evidence="2" type="ORF">QTP70_031799</name>
</gene>
<name>A0AAE0R281_9TELE</name>
<evidence type="ECO:0000313" key="2">
    <source>
        <dbReference type="EMBL" id="KAK3540472.1"/>
    </source>
</evidence>
<reference evidence="2" key="1">
    <citation type="submission" date="2023-06" db="EMBL/GenBank/DDBJ databases">
        <title>Male Hemibagrus guttatus genome.</title>
        <authorList>
            <person name="Bian C."/>
        </authorList>
    </citation>
    <scope>NUCLEOTIDE SEQUENCE</scope>
    <source>
        <strain evidence="2">Male_cb2023</strain>
        <tissue evidence="2">Muscle</tissue>
    </source>
</reference>
<protein>
    <submittedName>
        <fullName evidence="2">Uncharacterized protein</fullName>
    </submittedName>
</protein>
<feature type="signal peptide" evidence="1">
    <location>
        <begin position="1"/>
        <end position="19"/>
    </location>
</feature>
<keyword evidence="3" id="KW-1185">Reference proteome</keyword>